<dbReference type="Proteomes" id="UP000181981">
    <property type="component" value="Unassembled WGS sequence"/>
</dbReference>
<evidence type="ECO:0000313" key="8">
    <source>
        <dbReference type="EMBL" id="SEU13767.1"/>
    </source>
</evidence>
<dbReference type="EMBL" id="FOHT01000053">
    <property type="protein sequence ID" value="SEU13767.1"/>
    <property type="molecule type" value="Genomic_DNA"/>
</dbReference>
<reference evidence="8 10" key="2">
    <citation type="submission" date="2016-10" db="EMBL/GenBank/DDBJ databases">
        <authorList>
            <person name="de Groot N.N."/>
        </authorList>
    </citation>
    <scope>NUCLEOTIDE SEQUENCE [LARGE SCALE GENOMIC DNA]</scope>
    <source>
        <strain evidence="8 10">DSM 25947</strain>
    </source>
</reference>
<protein>
    <submittedName>
        <fullName evidence="8">Magnesium transporter</fullName>
    </submittedName>
</protein>
<reference evidence="7 9" key="1">
    <citation type="submission" date="2014-03" db="EMBL/GenBank/DDBJ databases">
        <title>Complete genome sequence of a deeply braunched marine Bacteroidia bacterium Draconibacterium orientale type strain FH5T.</title>
        <authorList>
            <person name="Li X."/>
            <person name="Wang X."/>
            <person name="Xie Z."/>
            <person name="Du Z."/>
            <person name="Chen G."/>
        </authorList>
    </citation>
    <scope>NUCLEOTIDE SEQUENCE [LARGE SCALE GENOMIC DNA]</scope>
    <source>
        <strain evidence="7 9">FH5</strain>
    </source>
</reference>
<dbReference type="SUPFAM" id="SSF144083">
    <property type="entry name" value="Magnesium transport protein CorA, transmembrane region"/>
    <property type="match status" value="1"/>
</dbReference>
<dbReference type="InterPro" id="IPR002523">
    <property type="entry name" value="MgTranspt_CorA/ZnTranspt_ZntB"/>
</dbReference>
<dbReference type="Pfam" id="PF01544">
    <property type="entry name" value="CorA"/>
    <property type="match status" value="1"/>
</dbReference>
<sequence>MLKIFKTFGGYNEIEKPESGCWINVTQPNANEIELLTKDFNVPQDVVRDILDTDERSRIEHDDDWSLIIIRIPVPDKDNGVPYFTVPLGIFMTDSFTITICQVENEVLPYDSPSLYRDNVRPVKDVLNFALKLFLRTANTYLRYLKYINQQTAIIEQDLEKSIRNKELNRLLKMEKCLVFFITSIKANELVLAKLKNGNRRSISEINEDLLEDAIIENKQALDMAQIYSDIQSGMMDAFASVISNNLNVVMKQLASISIILMIPTLVASFYGMNVPNNLETHRWAFFLILGISVVLALIGILIFRKREWF</sequence>
<dbReference type="KEGG" id="dori:FH5T_14840"/>
<evidence type="ECO:0000256" key="3">
    <source>
        <dbReference type="ARBA" id="ARBA00022692"/>
    </source>
</evidence>
<dbReference type="PANTHER" id="PTHR47891">
    <property type="entry name" value="TRANSPORTER-RELATED"/>
    <property type="match status" value="1"/>
</dbReference>
<dbReference type="Gene3D" id="3.30.460.20">
    <property type="entry name" value="CorA soluble domain-like"/>
    <property type="match status" value="1"/>
</dbReference>
<evidence type="ECO:0000256" key="5">
    <source>
        <dbReference type="ARBA" id="ARBA00023136"/>
    </source>
</evidence>
<evidence type="ECO:0000256" key="2">
    <source>
        <dbReference type="ARBA" id="ARBA00009765"/>
    </source>
</evidence>
<dbReference type="HOGENOM" id="CLU_007127_8_1_10"/>
<organism evidence="8 10">
    <name type="scientific">Draconibacterium orientale</name>
    <dbReference type="NCBI Taxonomy" id="1168034"/>
    <lineage>
        <taxon>Bacteria</taxon>
        <taxon>Pseudomonadati</taxon>
        <taxon>Bacteroidota</taxon>
        <taxon>Bacteroidia</taxon>
        <taxon>Marinilabiliales</taxon>
        <taxon>Prolixibacteraceae</taxon>
        <taxon>Draconibacterium</taxon>
    </lineage>
</organism>
<gene>
    <name evidence="7" type="ORF">FH5T_14840</name>
    <name evidence="8" type="ORF">SAMN05444285_15321</name>
</gene>
<dbReference type="GO" id="GO:0016020">
    <property type="term" value="C:membrane"/>
    <property type="evidence" value="ECO:0007669"/>
    <property type="project" value="UniProtKB-SubCell"/>
</dbReference>
<evidence type="ECO:0000313" key="10">
    <source>
        <dbReference type="Proteomes" id="UP000181981"/>
    </source>
</evidence>
<comment type="subcellular location">
    <subcellularLocation>
        <location evidence="1">Membrane</location>
        <topology evidence="1">Multi-pass membrane protein</topology>
    </subcellularLocation>
</comment>
<feature type="transmembrane region" description="Helical" evidence="6">
    <location>
        <begin position="254"/>
        <end position="272"/>
    </location>
</feature>
<dbReference type="Proteomes" id="UP000023772">
    <property type="component" value="Chromosome"/>
</dbReference>
<dbReference type="OrthoDB" id="9803416at2"/>
<evidence type="ECO:0000256" key="4">
    <source>
        <dbReference type="ARBA" id="ARBA00022989"/>
    </source>
</evidence>
<feature type="transmembrane region" description="Helical" evidence="6">
    <location>
        <begin position="284"/>
        <end position="304"/>
    </location>
</feature>
<dbReference type="SUPFAM" id="SSF143865">
    <property type="entry name" value="CorA soluble domain-like"/>
    <property type="match status" value="1"/>
</dbReference>
<accession>X5DZ13</accession>
<evidence type="ECO:0000313" key="7">
    <source>
        <dbReference type="EMBL" id="AHW60475.1"/>
    </source>
</evidence>
<dbReference type="PANTHER" id="PTHR47891:SF2">
    <property type="entry name" value="MAGNESIUM AND COBALT TRANSPORTER"/>
    <property type="match status" value="1"/>
</dbReference>
<proteinExistence type="inferred from homology"/>
<dbReference type="eggNOG" id="COG0598">
    <property type="taxonomic scope" value="Bacteria"/>
</dbReference>
<dbReference type="GO" id="GO:0046873">
    <property type="term" value="F:metal ion transmembrane transporter activity"/>
    <property type="evidence" value="ECO:0007669"/>
    <property type="project" value="InterPro"/>
</dbReference>
<evidence type="ECO:0000256" key="6">
    <source>
        <dbReference type="SAM" id="Phobius"/>
    </source>
</evidence>
<dbReference type="CDD" id="cd12827">
    <property type="entry name" value="EcCorA_ZntB-like_u2"/>
    <property type="match status" value="1"/>
</dbReference>
<evidence type="ECO:0000313" key="9">
    <source>
        <dbReference type="Proteomes" id="UP000023772"/>
    </source>
</evidence>
<dbReference type="STRING" id="1168034.FH5T_14840"/>
<dbReference type="InterPro" id="IPR045863">
    <property type="entry name" value="CorA_TM1_TM2"/>
</dbReference>
<name>X5DZ13_9BACT</name>
<dbReference type="InterPro" id="IPR047199">
    <property type="entry name" value="CorA-like"/>
</dbReference>
<dbReference type="AlphaFoldDB" id="X5DZ13"/>
<dbReference type="Gene3D" id="1.20.58.340">
    <property type="entry name" value="Magnesium transport protein CorA, transmembrane region"/>
    <property type="match status" value="2"/>
</dbReference>
<dbReference type="RefSeq" id="WP_051567904.1">
    <property type="nucleotide sequence ID" value="NZ_FOHT01000053.1"/>
</dbReference>
<evidence type="ECO:0000256" key="1">
    <source>
        <dbReference type="ARBA" id="ARBA00004141"/>
    </source>
</evidence>
<keyword evidence="4 6" id="KW-1133">Transmembrane helix</keyword>
<comment type="similarity">
    <text evidence="2">Belongs to the CorA metal ion transporter (MIT) (TC 1.A.35) family.</text>
</comment>
<keyword evidence="5 6" id="KW-0472">Membrane</keyword>
<keyword evidence="3 6" id="KW-0812">Transmembrane</keyword>
<dbReference type="InterPro" id="IPR045861">
    <property type="entry name" value="CorA_cytoplasmic_dom"/>
</dbReference>
<keyword evidence="9" id="KW-1185">Reference proteome</keyword>
<dbReference type="EMBL" id="CP007451">
    <property type="protein sequence ID" value="AHW60475.1"/>
    <property type="molecule type" value="Genomic_DNA"/>
</dbReference>